<comment type="caution">
    <text evidence="2">The sequence shown here is derived from an EMBL/GenBank/DDBJ whole genome shotgun (WGS) entry which is preliminary data.</text>
</comment>
<organism evidence="2 3">
    <name type="scientific">Vibrio bivalvicida</name>
    <dbReference type="NCBI Taxonomy" id="1276888"/>
    <lineage>
        <taxon>Bacteria</taxon>
        <taxon>Pseudomonadati</taxon>
        <taxon>Pseudomonadota</taxon>
        <taxon>Gammaproteobacteria</taxon>
        <taxon>Vibrionales</taxon>
        <taxon>Vibrionaceae</taxon>
        <taxon>Vibrio</taxon>
        <taxon>Vibrio oreintalis group</taxon>
    </lineage>
</organism>
<sequence>MQRFYISIATMLLISSTCYTQTIYTWVDDSGARNFSDSRAVEHATSIELPKLEQSASPHQVSEPLAQDNNQDIQYQTATPTPLVINITAPEHDSTQRSNNGSLELHAKLNRELNVGEQLQLIVNGSKYGVPTTTAEWHLKNLDRGAHSFLIQAFRYGKLIASSKSITVHLLRASINSVKQRPNS</sequence>
<proteinExistence type="predicted"/>
<feature type="domain" description="DUF4124" evidence="1">
    <location>
        <begin position="11"/>
        <end position="58"/>
    </location>
</feature>
<gene>
    <name evidence="2" type="ORF">ACED39_11255</name>
</gene>
<reference evidence="2 3" key="1">
    <citation type="submission" date="2024-06" db="EMBL/GenBank/DDBJ databases">
        <authorList>
            <person name="Steensen K."/>
            <person name="Seneca J."/>
            <person name="Bartlau N."/>
            <person name="Yu A.X."/>
            <person name="Polz M.F."/>
        </authorList>
    </citation>
    <scope>NUCLEOTIDE SEQUENCE [LARGE SCALE GENOMIC DNA]</scope>
    <source>
        <strain evidence="2 3">1F146</strain>
    </source>
</reference>
<dbReference type="Proteomes" id="UP001569151">
    <property type="component" value="Unassembled WGS sequence"/>
</dbReference>
<dbReference type="EMBL" id="JBGOOS010000014">
    <property type="protein sequence ID" value="MEZ8209358.1"/>
    <property type="molecule type" value="Genomic_DNA"/>
</dbReference>
<dbReference type="InterPro" id="IPR025392">
    <property type="entry name" value="DUF4124"/>
</dbReference>
<keyword evidence="3" id="KW-1185">Reference proteome</keyword>
<dbReference type="Pfam" id="PF13511">
    <property type="entry name" value="DUF4124"/>
    <property type="match status" value="1"/>
</dbReference>
<protein>
    <submittedName>
        <fullName evidence="2">DUF4124 domain-containing protein</fullName>
    </submittedName>
</protein>
<evidence type="ECO:0000313" key="3">
    <source>
        <dbReference type="Proteomes" id="UP001569151"/>
    </source>
</evidence>
<dbReference type="RefSeq" id="WP_371719074.1">
    <property type="nucleotide sequence ID" value="NZ_JBGOOF010000016.1"/>
</dbReference>
<evidence type="ECO:0000259" key="1">
    <source>
        <dbReference type="Pfam" id="PF13511"/>
    </source>
</evidence>
<evidence type="ECO:0000313" key="2">
    <source>
        <dbReference type="EMBL" id="MEZ8209358.1"/>
    </source>
</evidence>
<name>A0ABV4MII6_9VIBR</name>
<accession>A0ABV4MII6</accession>